<accession>A0A521AZ88</accession>
<comment type="similarity">
    <text evidence="2 10">Belongs to the SecG family.</text>
</comment>
<keyword evidence="5 10" id="KW-0812">Transmembrane</keyword>
<keyword evidence="13" id="KW-1185">Reference proteome</keyword>
<gene>
    <name evidence="12" type="ORF">SAMN06265350_101541</name>
</gene>
<evidence type="ECO:0000256" key="8">
    <source>
        <dbReference type="ARBA" id="ARBA00023010"/>
    </source>
</evidence>
<dbReference type="GO" id="GO:0015450">
    <property type="term" value="F:protein-transporting ATPase activity"/>
    <property type="evidence" value="ECO:0007669"/>
    <property type="project" value="UniProtKB-UniRule"/>
</dbReference>
<dbReference type="PANTHER" id="PTHR34182">
    <property type="entry name" value="PROTEIN-EXPORT MEMBRANE PROTEIN SECG"/>
    <property type="match status" value="1"/>
</dbReference>
<keyword evidence="8 10" id="KW-0811">Translocation</keyword>
<feature type="region of interest" description="Disordered" evidence="11">
    <location>
        <begin position="89"/>
        <end position="113"/>
    </location>
</feature>
<dbReference type="OrthoDB" id="1122493at2"/>
<reference evidence="12 13" key="1">
    <citation type="submission" date="2017-05" db="EMBL/GenBank/DDBJ databases">
        <authorList>
            <person name="Varghese N."/>
            <person name="Submissions S."/>
        </authorList>
    </citation>
    <scope>NUCLEOTIDE SEQUENCE [LARGE SCALE GENOMIC DNA]</scope>
    <source>
        <strain evidence="12 13">DSM 21342</strain>
    </source>
</reference>
<comment type="caution">
    <text evidence="10">Lacks conserved residue(s) required for the propagation of feature annotation.</text>
</comment>
<dbReference type="RefSeq" id="WP_142601222.1">
    <property type="nucleotide sequence ID" value="NZ_FXSZ01000001.1"/>
</dbReference>
<keyword evidence="9 10" id="KW-0472">Membrane</keyword>
<evidence type="ECO:0000256" key="4">
    <source>
        <dbReference type="ARBA" id="ARBA00022475"/>
    </source>
</evidence>
<keyword evidence="3 10" id="KW-0813">Transport</keyword>
<dbReference type="EMBL" id="FXSZ01000001">
    <property type="protein sequence ID" value="SMO40126.1"/>
    <property type="molecule type" value="Genomic_DNA"/>
</dbReference>
<dbReference type="GO" id="GO:0005886">
    <property type="term" value="C:plasma membrane"/>
    <property type="evidence" value="ECO:0007669"/>
    <property type="project" value="UniProtKB-SubCell"/>
</dbReference>
<dbReference type="PRINTS" id="PR01651">
    <property type="entry name" value="SECGEXPORT"/>
</dbReference>
<comment type="function">
    <text evidence="10">Involved in protein export. Participates in an early event of protein translocation.</text>
</comment>
<keyword evidence="6 10" id="KW-0653">Protein transport</keyword>
<dbReference type="Pfam" id="PF03840">
    <property type="entry name" value="SecG"/>
    <property type="match status" value="1"/>
</dbReference>
<dbReference type="Proteomes" id="UP000315971">
    <property type="component" value="Unassembled WGS sequence"/>
</dbReference>
<dbReference type="PANTHER" id="PTHR34182:SF1">
    <property type="entry name" value="PROTEIN-EXPORT MEMBRANE PROTEIN SECG"/>
    <property type="match status" value="1"/>
</dbReference>
<name>A0A521AZ88_9SPHI</name>
<evidence type="ECO:0000256" key="9">
    <source>
        <dbReference type="ARBA" id="ARBA00023136"/>
    </source>
</evidence>
<sequence>MYTALVILAILVAVLLILIVLIQNPKGGGLSSAFGGSSQMLGVQKTNDFLEKATWALAISLLVISLSINFFIPRGESATESIIQEQIDKTPVPMQNQTLPAAPSVTPSDSAKK</sequence>
<keyword evidence="7 10" id="KW-1133">Transmembrane helix</keyword>
<proteinExistence type="inferred from homology"/>
<dbReference type="InterPro" id="IPR004692">
    <property type="entry name" value="SecG"/>
</dbReference>
<dbReference type="NCBIfam" id="TIGR00810">
    <property type="entry name" value="secG"/>
    <property type="match status" value="1"/>
</dbReference>
<evidence type="ECO:0000256" key="1">
    <source>
        <dbReference type="ARBA" id="ARBA00004651"/>
    </source>
</evidence>
<evidence type="ECO:0000256" key="10">
    <source>
        <dbReference type="RuleBase" id="RU365087"/>
    </source>
</evidence>
<feature type="transmembrane region" description="Helical" evidence="10">
    <location>
        <begin position="55"/>
        <end position="72"/>
    </location>
</feature>
<organism evidence="12 13">
    <name type="scientific">Solitalea koreensis</name>
    <dbReference type="NCBI Taxonomy" id="543615"/>
    <lineage>
        <taxon>Bacteria</taxon>
        <taxon>Pseudomonadati</taxon>
        <taxon>Bacteroidota</taxon>
        <taxon>Sphingobacteriia</taxon>
        <taxon>Sphingobacteriales</taxon>
        <taxon>Sphingobacteriaceae</taxon>
        <taxon>Solitalea</taxon>
    </lineage>
</organism>
<evidence type="ECO:0000256" key="2">
    <source>
        <dbReference type="ARBA" id="ARBA00008445"/>
    </source>
</evidence>
<evidence type="ECO:0000256" key="7">
    <source>
        <dbReference type="ARBA" id="ARBA00022989"/>
    </source>
</evidence>
<keyword evidence="4 10" id="KW-1003">Cell membrane</keyword>
<evidence type="ECO:0000313" key="13">
    <source>
        <dbReference type="Proteomes" id="UP000315971"/>
    </source>
</evidence>
<dbReference type="AlphaFoldDB" id="A0A521AZ88"/>
<protein>
    <recommendedName>
        <fullName evidence="10">Protein-export membrane protein SecG</fullName>
    </recommendedName>
</protein>
<comment type="subcellular location">
    <subcellularLocation>
        <location evidence="1 10">Cell membrane</location>
        <topology evidence="1 10">Multi-pass membrane protein</topology>
    </subcellularLocation>
</comment>
<dbReference type="GO" id="GO:0065002">
    <property type="term" value="P:intracellular protein transmembrane transport"/>
    <property type="evidence" value="ECO:0007669"/>
    <property type="project" value="TreeGrafter"/>
</dbReference>
<dbReference type="GO" id="GO:0009306">
    <property type="term" value="P:protein secretion"/>
    <property type="evidence" value="ECO:0007669"/>
    <property type="project" value="UniProtKB-UniRule"/>
</dbReference>
<evidence type="ECO:0000256" key="11">
    <source>
        <dbReference type="SAM" id="MobiDB-lite"/>
    </source>
</evidence>
<dbReference type="GO" id="GO:0043952">
    <property type="term" value="P:protein transport by the Sec complex"/>
    <property type="evidence" value="ECO:0007669"/>
    <property type="project" value="TreeGrafter"/>
</dbReference>
<feature type="compositionally biased region" description="Polar residues" evidence="11">
    <location>
        <begin position="93"/>
        <end position="113"/>
    </location>
</feature>
<evidence type="ECO:0000256" key="3">
    <source>
        <dbReference type="ARBA" id="ARBA00022448"/>
    </source>
</evidence>
<evidence type="ECO:0000256" key="5">
    <source>
        <dbReference type="ARBA" id="ARBA00022692"/>
    </source>
</evidence>
<evidence type="ECO:0000313" key="12">
    <source>
        <dbReference type="EMBL" id="SMO40126.1"/>
    </source>
</evidence>
<evidence type="ECO:0000256" key="6">
    <source>
        <dbReference type="ARBA" id="ARBA00022927"/>
    </source>
</evidence>